<name>A0ABD2CKA7_VESMC</name>
<comment type="caution">
    <text evidence="2">The sequence shown here is derived from an EMBL/GenBank/DDBJ whole genome shotgun (WGS) entry which is preliminary data.</text>
</comment>
<keyword evidence="1" id="KW-0472">Membrane</keyword>
<feature type="transmembrane region" description="Helical" evidence="1">
    <location>
        <begin position="5636"/>
        <end position="5655"/>
    </location>
</feature>
<reference evidence="2 3" key="1">
    <citation type="journal article" date="2024" name="Ann. Entomol. Soc. Am.">
        <title>Genomic analyses of the southern and eastern yellowjacket wasps (Hymenoptera: Vespidae) reveal evolutionary signatures of social life.</title>
        <authorList>
            <person name="Catto M.A."/>
            <person name="Caine P.B."/>
            <person name="Orr S.E."/>
            <person name="Hunt B.G."/>
            <person name="Goodisman M.A.D."/>
        </authorList>
    </citation>
    <scope>NUCLEOTIDE SEQUENCE [LARGE SCALE GENOMIC DNA]</scope>
    <source>
        <strain evidence="2">232</strain>
        <tissue evidence="2">Head and thorax</tissue>
    </source>
</reference>
<keyword evidence="3" id="KW-1185">Reference proteome</keyword>
<evidence type="ECO:0000313" key="2">
    <source>
        <dbReference type="EMBL" id="KAL2745264.1"/>
    </source>
</evidence>
<proteinExistence type="predicted"/>
<gene>
    <name evidence="2" type="ORF">V1477_006681</name>
</gene>
<protein>
    <submittedName>
        <fullName evidence="2">Uncharacterized protein</fullName>
    </submittedName>
</protein>
<keyword evidence="1" id="KW-0812">Transmembrane</keyword>
<dbReference type="EMBL" id="JAYRBN010000046">
    <property type="protein sequence ID" value="KAL2745264.1"/>
    <property type="molecule type" value="Genomic_DNA"/>
</dbReference>
<keyword evidence="1" id="KW-1133">Transmembrane helix</keyword>
<evidence type="ECO:0000313" key="3">
    <source>
        <dbReference type="Proteomes" id="UP001607303"/>
    </source>
</evidence>
<dbReference type="Proteomes" id="UP001607303">
    <property type="component" value="Unassembled WGS sequence"/>
</dbReference>
<evidence type="ECO:0000256" key="1">
    <source>
        <dbReference type="SAM" id="Phobius"/>
    </source>
</evidence>
<accession>A0ABD2CKA7</accession>
<sequence>MERARPALSAREPDRGHWKGLVAPSRPIFSSSRSDKEELSYNGLKGTKEKKHFSSTIFFSQTILNRIGVIGKGSSRPLRPCFFRPDRTNRSRVITHLGEPDRGHWKGLVAPSRPIFSSSRSDKEEPSYNDRTNRSRVITVNRIGVIGKGSSRPLRPYFFRPDRTNRSRVITHLGEPDRGHWKGLVAPSRPIFSSSRSDKEELSYNGLKGTKENKHFSLTIFFSETIEPRRTGSGYNGLKGIKENIHFSFTIFFSETVEPRRTVPGSLERARRALYAHIFFVQIGPIGAELIRFKGNKGKKTFFFNNFFLPNYSEPYRGYWKGLVAPSTPIYNGLKATNENIHFSFTIFFSQTVAPRRTGSGLLERARRVLYDHIFFVQIGAIGAEITGSGSLERDRPAVYAHIFFVQIGAIGAERTGLGSLESARRAIYAHIFSCISDQKEPSYNAPRITGPGSLERAPRALYAHIFFVQIGPIGAELLRFKGNKGKKTFFFHNFFLRNQPRRTVPGSLERARRALYAHIFFVQIGPIGAELLRFKGNKGKKTFFFHNFFLRNHPRRTLPGSLERAPRALHAHIFLSRSDQGEPSYNGLKGTKEKKHFSLTIFFSQTVAPRRTGPGSLERALRALYAHISFVQIGPIGAESDQGEPSYNGLKGTKEKKIFSLTIFFSETIAPRRTGPGCLERARRALYAHIFFVQIGPIGAETQANRIGVLRKGSSRPLRPYFFRPDRTNRSQVITGTKENIHFSFTIFFSETVETRRTVPGSLERARRALYAHIFFVQIGEIGADYNGLKGTKENIHFSFTIFFSETVEPRRTVPGSLERARRALYAHIFFVQIGPIGAELLRFKGNKGKKTFFFNNFFLPNSPRRTGPGSLERALRALYAHISFVQIGPIGADYNGLKGTKENIHFSFTIFFSETVEPRRTVPGSLERARRALYAHIFFEPSYNGLKGTKEKKHFSLTIFFSQTVAPRRTGPGSLERALRALYAHISFHLGERGQGRWKVLVAPSTPIFFRPDRTNRSRVITEKKHFSFTIFFSETVEPRRTVPVSLERAPRALHAHIFLSRSDQGETSYNGLKGTKLNKHFSLTIFFSETIEPRRTGSGSLERARRALYAHIFFHLGERGQGRWKVLVAPSTPIFFRPDRTNRSRVITEKKHFSFTIFFSETVEPRRTVPGSLERAPRALHAHIFLSRSDQGEPSYNGLKGTKEKKHFSLTIFFSQTVALRRTGPGSLERALRALYAHISFVQIGPIGAEITAPGSLERAPRALHAHIFLSRSDQGEPSYNGLKGTKENKHFSSTIFFSQTIIPRSDQGEPSYNGLKETKEKKIFSLTIFFSETIAPRRTGPGCLERARRALYAHIFFVQIGPIGADTWENRTGVLGKGSSLRLRQYFFRPDRSNRSRVITLNKHFSLTIFFSETIKSRRTVSWSLERARRALYAHIFFVQIGPIGVKTYENRTGVVGKGSSRTLRPYFFRPDRTNRSRVNTYLGEPYRGYWKGLVAHSTPIFSSSRSDKETQANRIGVLGKRSSRRLRPYFFRPDRSNRSRVITEPSYNGLKGTYEEKHFSLTIFFSQTIAPRRTGPGSLESARRAIYAHIFSSISDQKEPSYNGLKGTKENKHFPLTIFFSETIAPRITGPGSLERAPRALHAHIFFIKICQGEPSYNGLKGTKEKKIFSLTIFFSETIAPRRTAPGSLERALRDLYAHISFVQIGPIGAESDQGEPSYNGLKGTKEKKIFSLTIFFSETIAPRRTGPGCLERARRALYAHIFLVQIGAIGADTWENRTGVLGKGSSLRLRQYFFRPDRSNRSRVITEPSYNGLKGTKENKHFSLTIFFSQSIAPRRTGPGSLERDRPSVYANIFFVQIGAIGAERTGSGSLERARRALYAHIFFHLGERGQGRWKVLVAPSTPIFFRPDRTNRSRVITEKKHFSFTIFFSETVEPRRTVRGSLERAPRALHAHIFLSRSDQGEPSYNGLKGTKEKKHFSLTIFFSQTVAPRRTGPGSLERALRALYAHISFVQIGPIGAEITAPGSLERAPRALHAHIFLSRSDQGEPSYNGLKGTKEKKIFSLTIFFSETIAPRRTGPGSLERARRALYAHIFFVQIGPIGAESDQGEPSYNGLKGTKEKKIFSLTIFFSETIAPRRTGPGCLERARRALYAHIFFVQIGPIGADTWENRTGVLGKGSSLRLRQYFFRPDRSNRSRVITLNKHFSLTIFFSETIKSRRTVSWSLERARRALYAHIFFVQIGPIGVKTYENRTGVVGKGSSRTLRPYFFRPDRTNRSRVNTYLGEPYRGYWKGLVAHSTPIFSSSRSDKETQANRIGVLGKRSSRRLRPYFFRPDRSNRSRVITEPSYNGLKGTYEEKHFSLTIFFSQTIAPRRTGPGSLESARRAIYAHIFSSISDQKEPSYNGLKGTKENKHFPLTIFFSETIAPRITGPGSLERAPRALHAHIFFIKICQGEPSYNGLKGTKEKKIFSLTIFFSETIAPRRTAPGSLERALRDLYAHISFVQIGPIGAESDQGEPSYNGLKGTKEKKIFSLTIFFSETIAPRRTGPGCLERARRALYAHIFFVQIGAIGADTWENRTGVLGKGSSLRLRQYFFRPDRSNRSRVITPLGEMDRGALKGLVALSTPIFFSSRSDQGEPSYNGLKGTKEKKIFSLTIFFSETIAPRRTGPGSLERARRALYAHIFSVQIGPIGAETQANRIGVLRKGSSRPLRPNFFHPDRTNRSQVITVNRIGVIGKGSSRPLRPYFFRPDRTNRSRVITEPSYNGLKGIKENIHFSFTIFFSETVEPRRTVPGSLEGTRRALYAHIFFVQIGPIGANTYENRIGVLRKGPSRPLRPNFFHPDRTNRSQVITGTKENIHFSFTIFFSETVEPRRTVPGSLERARRALYAHIFFVQIGPIGADYNGLKGIKENIHFSFTIFFSETVEPRRTVPGSLERARSALYAHIFFVQIGPIGAELIRFKGNKGKKTFFFNNFFLPNYSEPYRGYWKGLVAPSTPIFEPSYNGLKGTYEEKHFSLTIFFSETVAPRKTGPGSLEGTRRALYAHIFFVQIEPIGAERTGPGSLESARRAIYAHIFSSISDQKERSYNGLKGTMENKHFPLTIFFSQTIAPRRTGSGSLERDRPAVYAHIFFVQIGPIGADTYENRIGVLRKGPSRPLRPFFFVLIGPIGANTWENRTGVLGKGSSRRLRPYFFRPDRSNRSRVITHLGKPDRGRWKGLVAPSTPIFFSSRSNQYEPSYNGLKGTYEEKQVSLTIFFSQTIASRRTGPGSLESARRAIYAHIFSSISDQKERSYNGLKGTMENKHFPLTIFFSQTIAPRRTGYTYENRIGVLRKGPSRPLRPYFFRPDRTNRSQVITGTKENIHFSFTIFFSETVEPRRTVQGSLERARRAHYAQIFFVQIGPIGAELLRFKGNKGKKTFFFNNFFLPNSPRRTGPGSLERALRALYAHISFVQIGPIGAEITAPRSLERAPRALHAHIFLSRSDQGEPSYNGLKGTKEKKIFSLTIFFSETIAPRRTGPGSLERARRALYAHIFFVQIGPIGAESDQGEPSYNGLKGTKEKKIFSLTIFFSETIAPRRTGPGYLERARRALYAHIFFVQIGPIGADTWENRTGVLGKGSSLRLRQYFFRPDRSNRSRVITLNKHFSLTIFFSETIKSRRTVSWSLERARRALYAHIFFVQIGPIGVKTYENRTGVVGKGSSRTLRPYFFRPDRTNRSRVNTYLGEPYRGYWKGLVAHSTPIFSSSRSDKETQANRIGVLGKRSSRRLRPYFFRPDRSNRSRVITEPSYNGLKGTYEEKHFSLTIFFSQTIAPRRTGPGSLESARRAIYAHIFSSISDQKEPSYNGLKGTKENKHFPLTIFFSETIAPRITGPGSLERAPRALHAHIFFIKICQGEPSYNGLKGTKEKKIFSLTIFFSETIAPRRTAPGSLERALRDLYAHISFVQIGPIGAESDQGEPSYNGLKGTKEKKIFSLTIFFSETIAPRRTGPGCLERARRALYAHIFFVQIGAIGADTWENRTGVLGKGSSLRLRQYFFRPDRSNRSRVITPLGEMDRGALKGLVALSTPIFFSSRSDQGEPSYNGLKGTKEKKIFSLTIFFSETIAPRRTGPGSLERARRALYAHIFSVQIGPIGAETQANRIGVLRKGSSRPLRPNFFHPDRTNRSQVITVNRIGVIGKGSSRPLRPYFFRPDRTNRSRVITEPSYNGLKGIKENIHFSFTIFFSETVEPRRTVPGSLERARRALYAHIFFIQIGPIGAELIRFKANKGKKTFFLNNFFLRNSPRKTGPGSLEGTRRALYAHIFFVQIGPIGANTYENRIGVLRKGPSRPLRPNFFHPDRTNRSQVITGTKENIHFSFTIFFSETVEPRRTVPGSLERARRALYAHIFFVQIGPIGADYNGLKGIKENIHFSFTIFFSETVEPRRTVPGSLERARSALYAHIFFVQIGPIGAELIRFKGNKGKKTFFFNNFFLPNYSEPYRGYWKGLVAPSTPIFEPSYNGLKGTYEEKHFSLTIFFSETVAPRKTGPGSLEGTRRALYAHIFFVQIEPIGAERTGPGSLESARRAIYAHIFSSISDQKERSYNGLKGTMENKHFPLTIFFSQTIAPRRTGSGSLERDRPAVYAHIFFVQIGPIGADTYENRIGVLRKGPSRPLRPFFFVLIGPIGANTWENRTGVLGKGSSRRLRPYFFRPDRSNRSRVITHLGKPDRGRWKGLVAPSTPIFFSSRSNQYEPSYNGLKGTYEEKQVSLTIFFSQTIASRRTGPGSLESARRAIYAHIFSSISDQKERSYNGLKGTMENKHFPLTIFFSQTIAPRRTGYTYENRIGVLRKGPSRPLRPYFFRPDRTNRSQVITGTKENIHFSFTIFFSETVEPRRTVQGSLERARRAHYAQIFFVQIGPIGAELLPPRSTGSGLLESARRALYASIFFVQIGAIEPSYNGLKGTKENIHFSFTIFFSETVEPRRTVQGSLERARRAHYAQIFFVQIGPIGAEKKNIFLKQFLSPKLYHLGEPDRGYWKGLVAPSTPIFFSSRSDQQEPSYNCLKGTKEKKHFSLTIFFSQTIAPRRTGPGSDQQELSYNGLKGTNENKHFSLTIFFSEYIAPVRTGPGCLERDRPSVYEPIYNGLKGTKENIHFSLTIFFSDTIEPRRTGSGSLEWARRALYAHIFFEPSYNVLKGTKENIHFSFTILFSETVEPRRTEPGSLERARRALYAHIFFVQIGAIGAELLLFKGNKGKKTFFFNNFFLPNSPRRTGSGLLERARRALYAHIFFHLGEPDRGYWKGLVAPSTPIFFSSRSDQQEPSYNCLKGTKEKKHFSLTIFFSETVEPRRTVQGSLERARRAHYAQIFFVQIGPIGAEKKNIFLKQFLSPKLYHLGEPDRGYWKGLVAPSTPIFFSSRSDQQEPSYNCLKGTKEKKHFSLTIFFSQTIAPRRTGPGSDQQELSYNGLKGTNENKHFSLTIFFSEYIAPVRTGPGCLERDRPSVYEPIYNGLKGTKENIHFSLTIFFSDTIEPRRTGSGSLEWARRALYAHIFFEPSYNVLKGTKENIHFSFTILFSETVEPRRTEPGSLERARRALYAHIFFVQIGAIGAELLLFKGNKGKKTFFFNNFFLPNSPRRTGSGLLERARRALYAHIFFVQIGAIGAELLLFKGNKGK</sequence>
<organism evidence="2 3">
    <name type="scientific">Vespula maculifrons</name>
    <name type="common">Eastern yellow jacket</name>
    <name type="synonym">Wasp</name>
    <dbReference type="NCBI Taxonomy" id="7453"/>
    <lineage>
        <taxon>Eukaryota</taxon>
        <taxon>Metazoa</taxon>
        <taxon>Ecdysozoa</taxon>
        <taxon>Arthropoda</taxon>
        <taxon>Hexapoda</taxon>
        <taxon>Insecta</taxon>
        <taxon>Pterygota</taxon>
        <taxon>Neoptera</taxon>
        <taxon>Endopterygota</taxon>
        <taxon>Hymenoptera</taxon>
        <taxon>Apocrita</taxon>
        <taxon>Aculeata</taxon>
        <taxon>Vespoidea</taxon>
        <taxon>Vespidae</taxon>
        <taxon>Vespinae</taxon>
        <taxon>Vespula</taxon>
    </lineage>
</organism>
<feature type="transmembrane region" description="Helical" evidence="1">
    <location>
        <begin position="5582"/>
        <end position="5601"/>
    </location>
</feature>